<dbReference type="AlphaFoldDB" id="A0A6C0LA33"/>
<dbReference type="GO" id="GO:0003723">
    <property type="term" value="F:RNA binding"/>
    <property type="evidence" value="ECO:0007669"/>
    <property type="project" value="InterPro"/>
</dbReference>
<dbReference type="EMBL" id="MN740442">
    <property type="protein sequence ID" value="QHU26518.1"/>
    <property type="molecule type" value="Genomic_DNA"/>
</dbReference>
<dbReference type="GO" id="GO:0000175">
    <property type="term" value="F:3'-5'-RNA exonuclease activity"/>
    <property type="evidence" value="ECO:0007669"/>
    <property type="project" value="TreeGrafter"/>
</dbReference>
<feature type="domain" description="RNB" evidence="1">
    <location>
        <begin position="118"/>
        <end position="370"/>
    </location>
</feature>
<organism evidence="2">
    <name type="scientific">viral metagenome</name>
    <dbReference type="NCBI Taxonomy" id="1070528"/>
    <lineage>
        <taxon>unclassified sequences</taxon>
        <taxon>metagenomes</taxon>
        <taxon>organismal metagenomes</taxon>
    </lineage>
</organism>
<dbReference type="InterPro" id="IPR012340">
    <property type="entry name" value="NA-bd_OB-fold"/>
</dbReference>
<dbReference type="PANTHER" id="PTHR23355:SF42">
    <property type="entry name" value="RIBONUCLEASE II, CHLOROPLASTIC_MITOCHONDRIAL"/>
    <property type="match status" value="1"/>
</dbReference>
<dbReference type="SMART" id="SM00955">
    <property type="entry name" value="RNB"/>
    <property type="match status" value="1"/>
</dbReference>
<dbReference type="Pfam" id="PF00773">
    <property type="entry name" value="RNB"/>
    <property type="match status" value="2"/>
</dbReference>
<dbReference type="InterPro" id="IPR001900">
    <property type="entry name" value="RNase_II/R"/>
</dbReference>
<reference evidence="2" key="1">
    <citation type="journal article" date="2020" name="Nature">
        <title>Giant virus diversity and host interactions through global metagenomics.</title>
        <authorList>
            <person name="Schulz F."/>
            <person name="Roux S."/>
            <person name="Paez-Espino D."/>
            <person name="Jungbluth S."/>
            <person name="Walsh D.A."/>
            <person name="Denef V.J."/>
            <person name="McMahon K.D."/>
            <person name="Konstantinidis K.T."/>
            <person name="Eloe-Fadrosh E.A."/>
            <person name="Kyrpides N.C."/>
            <person name="Woyke T."/>
        </authorList>
    </citation>
    <scope>NUCLEOTIDE SEQUENCE</scope>
    <source>
        <strain evidence="2">GVMAG-M-3300027759-16</strain>
    </source>
</reference>
<dbReference type="GO" id="GO:0006402">
    <property type="term" value="P:mRNA catabolic process"/>
    <property type="evidence" value="ECO:0007669"/>
    <property type="project" value="TreeGrafter"/>
</dbReference>
<evidence type="ECO:0000313" key="2">
    <source>
        <dbReference type="EMBL" id="QHU26518.1"/>
    </source>
</evidence>
<proteinExistence type="predicted"/>
<dbReference type="InterPro" id="IPR050180">
    <property type="entry name" value="RNR_Ribonuclease"/>
</dbReference>
<accession>A0A6C0LA33</accession>
<protein>
    <recommendedName>
        <fullName evidence="1">RNB domain-containing protein</fullName>
    </recommendedName>
</protein>
<sequence>MSWIAGTLEVASKVRYGLTTRGCPIFRFVPYDKRYAPFAVGSSIRDFSTNVHAIIEPSEGNTSMPKGSIVQLLGAPSARTEQAMLLMTYAYDSKKEFRTILPSASSLSLVSASEGNIREEVSGFTFHIDPPGCKDVDDAFTFAREGDGWRVHIHIADVDAWIKEDSPLDKQARKKASTFYSTDGQALAPLFPPTISEESASLLPGSKKPTLSLHFHWTPGTGPSDFVWACTTIQTQRSFTYDEADKEVEVVPELAALRELSKEIGDEFSATDSHTWVQALMILYNKAAGTLLRQKRIGILRRHSAKKMEKFQAIGLLSALPMAAAEYVMADEENVVHGGLSLEAYAYASSPIRRYCDLVNQRILKHVLAGKEVQAPTKELVAELNRRQKQEKAFTRDLFFMGVLTSKDPVQGIAMSEKRVWIPAWKRAITVRNTALTVGTSYTITWYENKQLPHWKQRIVFRAV</sequence>
<dbReference type="SUPFAM" id="SSF50249">
    <property type="entry name" value="Nucleic acid-binding proteins"/>
    <property type="match status" value="1"/>
</dbReference>
<name>A0A6C0LA33_9ZZZZ</name>
<dbReference type="PANTHER" id="PTHR23355">
    <property type="entry name" value="RIBONUCLEASE"/>
    <property type="match status" value="1"/>
</dbReference>
<evidence type="ECO:0000259" key="1">
    <source>
        <dbReference type="SMART" id="SM00955"/>
    </source>
</evidence>